<dbReference type="Proteomes" id="UP001586593">
    <property type="component" value="Unassembled WGS sequence"/>
</dbReference>
<proteinExistence type="predicted"/>
<evidence type="ECO:0000313" key="3">
    <source>
        <dbReference type="Proteomes" id="UP001586593"/>
    </source>
</evidence>
<reference evidence="2 3" key="1">
    <citation type="journal article" date="2024" name="Commun. Biol.">
        <title>Comparative genomic analysis of thermophilic fungi reveals convergent evolutionary adaptations and gene losses.</title>
        <authorList>
            <person name="Steindorff A.S."/>
            <person name="Aguilar-Pontes M.V."/>
            <person name="Robinson A.J."/>
            <person name="Andreopoulos B."/>
            <person name="LaButti K."/>
            <person name="Kuo A."/>
            <person name="Mondo S."/>
            <person name="Riley R."/>
            <person name="Otillar R."/>
            <person name="Haridas S."/>
            <person name="Lipzen A."/>
            <person name="Grimwood J."/>
            <person name="Schmutz J."/>
            <person name="Clum A."/>
            <person name="Reid I.D."/>
            <person name="Moisan M.C."/>
            <person name="Butler G."/>
            <person name="Nguyen T.T.M."/>
            <person name="Dewar K."/>
            <person name="Conant G."/>
            <person name="Drula E."/>
            <person name="Henrissat B."/>
            <person name="Hansel C."/>
            <person name="Singer S."/>
            <person name="Hutchinson M.I."/>
            <person name="de Vries R.P."/>
            <person name="Natvig D.O."/>
            <person name="Powell A.J."/>
            <person name="Tsang A."/>
            <person name="Grigoriev I.V."/>
        </authorList>
    </citation>
    <scope>NUCLEOTIDE SEQUENCE [LARGE SCALE GENOMIC DNA]</scope>
    <source>
        <strain evidence="2 3">ATCC 24622</strain>
    </source>
</reference>
<evidence type="ECO:0000256" key="1">
    <source>
        <dbReference type="SAM" id="MobiDB-lite"/>
    </source>
</evidence>
<name>A0ABR3VT07_9PEZI</name>
<sequence length="131" mass="14341">MLHHCSLCVRTTEDEVPERGFPNVGAASPNSRRAPEPFCALWLDRQRDGTTVVAFPVVGNREPPAPGPLLHVVVGGPISPPAGSHHSRRVGTYLSQRGPVLLRHQKQQRDTVAERERTTCQVDRPAGARSK</sequence>
<accession>A0ABR3VT07</accession>
<organism evidence="2 3">
    <name type="scientific">Phialemonium thermophilum</name>
    <dbReference type="NCBI Taxonomy" id="223376"/>
    <lineage>
        <taxon>Eukaryota</taxon>
        <taxon>Fungi</taxon>
        <taxon>Dikarya</taxon>
        <taxon>Ascomycota</taxon>
        <taxon>Pezizomycotina</taxon>
        <taxon>Sordariomycetes</taxon>
        <taxon>Sordariomycetidae</taxon>
        <taxon>Cephalothecales</taxon>
        <taxon>Cephalothecaceae</taxon>
        <taxon>Phialemonium</taxon>
    </lineage>
</organism>
<dbReference type="EMBL" id="JAZHXJ010001453">
    <property type="protein sequence ID" value="KAL1844803.1"/>
    <property type="molecule type" value="Genomic_DNA"/>
</dbReference>
<gene>
    <name evidence="2" type="ORF">VTK73DRAFT_1765</name>
</gene>
<feature type="compositionally biased region" description="Basic and acidic residues" evidence="1">
    <location>
        <begin position="107"/>
        <end position="118"/>
    </location>
</feature>
<feature type="region of interest" description="Disordered" evidence="1">
    <location>
        <begin position="104"/>
        <end position="131"/>
    </location>
</feature>
<protein>
    <submittedName>
        <fullName evidence="2">Uncharacterized protein</fullName>
    </submittedName>
</protein>
<comment type="caution">
    <text evidence="2">The sequence shown here is derived from an EMBL/GenBank/DDBJ whole genome shotgun (WGS) entry which is preliminary data.</text>
</comment>
<keyword evidence="3" id="KW-1185">Reference proteome</keyword>
<evidence type="ECO:0000313" key="2">
    <source>
        <dbReference type="EMBL" id="KAL1844803.1"/>
    </source>
</evidence>